<gene>
    <name evidence="2" type="ORF">GCM10023195_78210</name>
</gene>
<name>A0ABP8TVI8_9ACTN</name>
<evidence type="ECO:0000256" key="1">
    <source>
        <dbReference type="SAM" id="Phobius"/>
    </source>
</evidence>
<feature type="transmembrane region" description="Helical" evidence="1">
    <location>
        <begin position="73"/>
        <end position="92"/>
    </location>
</feature>
<feature type="transmembrane region" description="Helical" evidence="1">
    <location>
        <begin position="375"/>
        <end position="394"/>
    </location>
</feature>
<feature type="transmembrane region" description="Helical" evidence="1">
    <location>
        <begin position="344"/>
        <end position="363"/>
    </location>
</feature>
<keyword evidence="3" id="KW-1185">Reference proteome</keyword>
<feature type="transmembrane region" description="Helical" evidence="1">
    <location>
        <begin position="113"/>
        <end position="134"/>
    </location>
</feature>
<feature type="transmembrane region" description="Helical" evidence="1">
    <location>
        <begin position="318"/>
        <end position="337"/>
    </location>
</feature>
<evidence type="ECO:0000313" key="2">
    <source>
        <dbReference type="EMBL" id="GAA4617512.1"/>
    </source>
</evidence>
<feature type="transmembrane region" description="Helical" evidence="1">
    <location>
        <begin position="15"/>
        <end position="38"/>
    </location>
</feature>
<protein>
    <recommendedName>
        <fullName evidence="4">Integral membrane protein</fullName>
    </recommendedName>
</protein>
<feature type="transmembrane region" description="Helical" evidence="1">
    <location>
        <begin position="198"/>
        <end position="221"/>
    </location>
</feature>
<organism evidence="2 3">
    <name type="scientific">Actinoallomurus liliacearum</name>
    <dbReference type="NCBI Taxonomy" id="1080073"/>
    <lineage>
        <taxon>Bacteria</taxon>
        <taxon>Bacillati</taxon>
        <taxon>Actinomycetota</taxon>
        <taxon>Actinomycetes</taxon>
        <taxon>Streptosporangiales</taxon>
        <taxon>Thermomonosporaceae</taxon>
        <taxon>Actinoallomurus</taxon>
    </lineage>
</organism>
<dbReference type="Proteomes" id="UP001500212">
    <property type="component" value="Unassembled WGS sequence"/>
</dbReference>
<evidence type="ECO:0000313" key="3">
    <source>
        <dbReference type="Proteomes" id="UP001500212"/>
    </source>
</evidence>
<keyword evidence="1" id="KW-1133">Transmembrane helix</keyword>
<dbReference type="RefSeq" id="WP_345365752.1">
    <property type="nucleotide sequence ID" value="NZ_BAABHJ010000040.1"/>
</dbReference>
<evidence type="ECO:0008006" key="4">
    <source>
        <dbReference type="Google" id="ProtNLM"/>
    </source>
</evidence>
<keyword evidence="1" id="KW-0812">Transmembrane</keyword>
<dbReference type="EMBL" id="BAABHJ010000040">
    <property type="protein sequence ID" value="GAA4617512.1"/>
    <property type="molecule type" value="Genomic_DNA"/>
</dbReference>
<reference evidence="3" key="1">
    <citation type="journal article" date="2019" name="Int. J. Syst. Evol. Microbiol.">
        <title>The Global Catalogue of Microorganisms (GCM) 10K type strain sequencing project: providing services to taxonomists for standard genome sequencing and annotation.</title>
        <authorList>
            <consortium name="The Broad Institute Genomics Platform"/>
            <consortium name="The Broad Institute Genome Sequencing Center for Infectious Disease"/>
            <person name="Wu L."/>
            <person name="Ma J."/>
        </authorList>
    </citation>
    <scope>NUCLEOTIDE SEQUENCE [LARGE SCALE GENOMIC DNA]</scope>
    <source>
        <strain evidence="3">JCM 17938</strain>
    </source>
</reference>
<proteinExistence type="predicted"/>
<feature type="transmembrane region" description="Helical" evidence="1">
    <location>
        <begin position="265"/>
        <end position="284"/>
    </location>
</feature>
<feature type="transmembrane region" description="Helical" evidence="1">
    <location>
        <begin position="291"/>
        <end position="312"/>
    </location>
</feature>
<sequence length="400" mass="41832">MTTTTLRAPERAHALRLWATAITVVALASSLAMALDLLRPALPAVVPGYASWRLGYAHPAWYVYWILGDTTEATLAKSALGGLLLITGAAFAHAARRRGARYQGFTQACGTGMWPWVALSGGLGVVASNLLWGWTLSTPGGWQPTFAPFVSVPPAVVILYGEGWLVAVTGAALGATLVTPIAVLAVNEVCVPLGLSPVVGSVLAMSLGGLIACSICARLPWMPPLRVSLSPAEPMPPAQVRHGPSWVPRRILADLTEAQFYGNEWAGAGLLLGCVLHFLLNPAAPAYGSGLLPHLLAAQILTAACGVMFWRGRHAAHGWYPTFVPVVSVAPATVLTFGGTLQAIIFGALLGAMIAPPLAAALARRLPPHLPPMVAYTATMALCTATIVPLLDLLPGFRHV</sequence>
<comment type="caution">
    <text evidence="2">The sequence shown here is derived from an EMBL/GenBank/DDBJ whole genome shotgun (WGS) entry which is preliminary data.</text>
</comment>
<keyword evidence="1" id="KW-0472">Membrane</keyword>
<accession>A0ABP8TVI8</accession>
<feature type="transmembrane region" description="Helical" evidence="1">
    <location>
        <begin position="164"/>
        <end position="186"/>
    </location>
</feature>